<evidence type="ECO:0000313" key="12">
    <source>
        <dbReference type="Proteomes" id="UP000030680"/>
    </source>
</evidence>
<dbReference type="AlphaFoldDB" id="M2WQ39"/>
<dbReference type="PANTHER" id="PTHR11453:SF127">
    <property type="entry name" value="SOLUTE CARRIER FAMILY 4 MEMBER 11"/>
    <property type="match status" value="1"/>
</dbReference>
<proteinExistence type="inferred from homology"/>
<feature type="transmembrane region" description="Helical" evidence="9">
    <location>
        <begin position="321"/>
        <end position="343"/>
    </location>
</feature>
<reference evidence="12" key="1">
    <citation type="journal article" date="2013" name="Science">
        <title>Gene transfer from bacteria and archaea facilitated evolution of an extremophilic eukaryote.</title>
        <authorList>
            <person name="Schonknecht G."/>
            <person name="Chen W.H."/>
            <person name="Ternes C.M."/>
            <person name="Barbier G.G."/>
            <person name="Shrestha R.P."/>
            <person name="Stanke M."/>
            <person name="Brautigam A."/>
            <person name="Baker B.J."/>
            <person name="Banfield J.F."/>
            <person name="Garavito R.M."/>
            <person name="Carr K."/>
            <person name="Wilkerson C."/>
            <person name="Rensing S.A."/>
            <person name="Gagneul D."/>
            <person name="Dickenson N.E."/>
            <person name="Oesterhelt C."/>
            <person name="Lercher M.J."/>
            <person name="Weber A.P."/>
        </authorList>
    </citation>
    <scope>NUCLEOTIDE SEQUENCE [LARGE SCALE GENOMIC DNA]</scope>
    <source>
        <strain evidence="12">074W</strain>
    </source>
</reference>
<dbReference type="InterPro" id="IPR016152">
    <property type="entry name" value="PTrfase/Anion_transptr"/>
</dbReference>
<dbReference type="eggNOG" id="KOG1172">
    <property type="taxonomic scope" value="Eukaryota"/>
</dbReference>
<dbReference type="OrthoDB" id="1735926at2759"/>
<dbReference type="Pfam" id="PF00955">
    <property type="entry name" value="HCO3_cotransp"/>
    <property type="match status" value="1"/>
</dbReference>
<evidence type="ECO:0000256" key="3">
    <source>
        <dbReference type="ARBA" id="ARBA00022448"/>
    </source>
</evidence>
<organism evidence="11 12">
    <name type="scientific">Galdieria sulphuraria</name>
    <name type="common">Red alga</name>
    <dbReference type="NCBI Taxonomy" id="130081"/>
    <lineage>
        <taxon>Eukaryota</taxon>
        <taxon>Rhodophyta</taxon>
        <taxon>Bangiophyceae</taxon>
        <taxon>Galdieriales</taxon>
        <taxon>Galdieriaceae</taxon>
        <taxon>Galdieria</taxon>
    </lineage>
</organism>
<evidence type="ECO:0000259" key="10">
    <source>
        <dbReference type="Pfam" id="PF00955"/>
    </source>
</evidence>
<dbReference type="Proteomes" id="UP000030680">
    <property type="component" value="Unassembled WGS sequence"/>
</dbReference>
<comment type="subcellular location">
    <subcellularLocation>
        <location evidence="1">Cell membrane</location>
        <topology evidence="1">Multi-pass membrane protein</topology>
    </subcellularLocation>
</comment>
<dbReference type="GO" id="GO:0006820">
    <property type="term" value="P:monoatomic anion transport"/>
    <property type="evidence" value="ECO:0007669"/>
    <property type="project" value="InterPro"/>
</dbReference>
<feature type="transmembrane region" description="Helical" evidence="9">
    <location>
        <begin position="405"/>
        <end position="433"/>
    </location>
</feature>
<protein>
    <submittedName>
        <fullName evidence="11">Anion exchanger, AE family</fullName>
    </submittedName>
</protein>
<dbReference type="GeneID" id="17084874"/>
<keyword evidence="6 9" id="KW-1133">Transmembrane helix</keyword>
<evidence type="ECO:0000256" key="9">
    <source>
        <dbReference type="SAM" id="Phobius"/>
    </source>
</evidence>
<dbReference type="EMBL" id="KB454743">
    <property type="protein sequence ID" value="EME25880.1"/>
    <property type="molecule type" value="Genomic_DNA"/>
</dbReference>
<dbReference type="KEGG" id="gsl:Gasu_64590"/>
<evidence type="ECO:0000256" key="5">
    <source>
        <dbReference type="ARBA" id="ARBA00022692"/>
    </source>
</evidence>
<feature type="non-terminal residue" evidence="11">
    <location>
        <position position="461"/>
    </location>
</feature>
<evidence type="ECO:0000256" key="4">
    <source>
        <dbReference type="ARBA" id="ARBA00022475"/>
    </source>
</evidence>
<keyword evidence="4" id="KW-1003">Cell membrane</keyword>
<dbReference type="SUPFAM" id="SSF55804">
    <property type="entry name" value="Phoshotransferase/anion transport protein"/>
    <property type="match status" value="1"/>
</dbReference>
<evidence type="ECO:0000256" key="8">
    <source>
        <dbReference type="ARBA" id="ARBA00023136"/>
    </source>
</evidence>
<feature type="domain" description="Bicarbonate transporter-like transmembrane" evidence="10">
    <location>
        <begin position="293"/>
        <end position="460"/>
    </location>
</feature>
<accession>M2WQ39</accession>
<dbReference type="PANTHER" id="PTHR11453">
    <property type="entry name" value="ANION EXCHANGE PROTEIN"/>
    <property type="match status" value="1"/>
</dbReference>
<dbReference type="InterPro" id="IPR003020">
    <property type="entry name" value="HCO3_transpt_euk"/>
</dbReference>
<dbReference type="GO" id="GO:0005452">
    <property type="term" value="F:solute:inorganic anion antiporter activity"/>
    <property type="evidence" value="ECO:0007669"/>
    <property type="project" value="InterPro"/>
</dbReference>
<evidence type="ECO:0000256" key="2">
    <source>
        <dbReference type="ARBA" id="ARBA00010993"/>
    </source>
</evidence>
<dbReference type="GO" id="GO:0005886">
    <property type="term" value="C:plasma membrane"/>
    <property type="evidence" value="ECO:0007669"/>
    <property type="project" value="UniProtKB-SubCell"/>
</dbReference>
<dbReference type="Gene3D" id="1.10.287.570">
    <property type="entry name" value="Helical hairpin bin"/>
    <property type="match status" value="1"/>
</dbReference>
<name>M2WQ39_GALSU</name>
<evidence type="ECO:0000256" key="1">
    <source>
        <dbReference type="ARBA" id="ARBA00004651"/>
    </source>
</evidence>
<keyword evidence="8 9" id="KW-0472">Membrane</keyword>
<dbReference type="RefSeq" id="XP_005702400.1">
    <property type="nucleotide sequence ID" value="XM_005702343.1"/>
</dbReference>
<dbReference type="STRING" id="130081.M2WQ39"/>
<evidence type="ECO:0000256" key="6">
    <source>
        <dbReference type="ARBA" id="ARBA00022989"/>
    </source>
</evidence>
<feature type="transmembrane region" description="Helical" evidence="9">
    <location>
        <begin position="349"/>
        <end position="370"/>
    </location>
</feature>
<keyword evidence="12" id="KW-1185">Reference proteome</keyword>
<comment type="similarity">
    <text evidence="2">Belongs to the anion exchanger (TC 2.A.31) family.</text>
</comment>
<evidence type="ECO:0000313" key="11">
    <source>
        <dbReference type="EMBL" id="EME25880.1"/>
    </source>
</evidence>
<keyword evidence="5 9" id="KW-0812">Transmembrane</keyword>
<dbReference type="Gramene" id="EME25880">
    <property type="protein sequence ID" value="EME25880"/>
    <property type="gene ID" value="Gasu_64590"/>
</dbReference>
<evidence type="ECO:0000256" key="7">
    <source>
        <dbReference type="ARBA" id="ARBA00023065"/>
    </source>
</evidence>
<dbReference type="InterPro" id="IPR011531">
    <property type="entry name" value="HCO3_transpt-like_TM_dom"/>
</dbReference>
<feature type="transmembrane region" description="Helical" evidence="9">
    <location>
        <begin position="277"/>
        <end position="295"/>
    </location>
</feature>
<keyword evidence="3" id="KW-0813">Transport</keyword>
<feature type="transmembrane region" description="Helical" evidence="9">
    <location>
        <begin position="439"/>
        <end position="457"/>
    </location>
</feature>
<keyword evidence="7" id="KW-0406">Ion transport</keyword>
<gene>
    <name evidence="11" type="ORF">Gasu_64590</name>
</gene>
<sequence>MSSYQPSISEADLSVFERNTEDTFECVIHPVTLLDVSEDLHGFSILESFAKDRKSVIKTRFRGEDSEEIILKLLQLLERRNLVTEEARKEARSKLLGAENSSLVEQGAFSWDASCGKTLGYWTHSVQGPSFIVGYASLDNIQVGQTVISLVQLTEPVNLGSLNGSLTEFVGLVLTGSGTGMVYSAPETAKSVASLLADAEFREESFNCPTDDDLRIAIHRFVERQSARKEQREENAVKPLNQQMHHESNDATLNQTIGIMNEKIYASSNSVHRRYHLLGYWTSVMFLYPFVLVIADLKRRLPHYLSDFVFEINQRRAQQKYLFASIFLIFTATLPAIVFGYIVERTTHGQIGVIECLFSQGVLGLGFALFSGQPLMVNMITGPTVVYIQVLMRWSDKLGFEFLPFYAWTGIWMGIFLILSGCLNTAALIPYLGRFTDEIFQTFIGFIFIQYWFTELIRITH</sequence>
<dbReference type="GO" id="GO:0050801">
    <property type="term" value="P:monoatomic ion homeostasis"/>
    <property type="evidence" value="ECO:0007669"/>
    <property type="project" value="TreeGrafter"/>
</dbReference>